<dbReference type="AlphaFoldDB" id="A0A5R8ZA50"/>
<sequence>MGVCRGEAPGTVTAAPPGEVSMARRIRVAVVHGPGPAHRDGVGDYVERLVGALGGAGVDAVGVPVGTPDARSPRQWLPATLAAARRVRRLRPDVVHVQFAPSAYRFSGLPGLLPPLLPAGTPLVTTLHEYGWWATPGWVPDAVWWPLERTRLWDRETGRLVPASALVVVTNAAHARQVHGRLGTPAVEVPLAPNVVDHGGGARARARVRRELGVRPGDPLLAFFGFVHPVKGVRHLVEALPALRTGRPGLRLLVVGGFTSQALPEAEARAFRAELEALAARHGVADTVTFTGHLPASRVSELLHAADAGVLPFPAGVTTKSGALLTMLAHGLPVAVTVPDEPDPALPLGEAVAVIRARRDAAAVARAVGALLDDPDLRRRMGGAARRLAARHSWPEVATAHRALYETLTGPRPDLPRRLRTLCESLSGPRGDLSRRLRSSYADPRRDLPGRDG</sequence>
<protein>
    <submittedName>
        <fullName evidence="5">Glycosyltransferase family 4 protein</fullName>
    </submittedName>
</protein>
<dbReference type="PANTHER" id="PTHR12526">
    <property type="entry name" value="GLYCOSYLTRANSFERASE"/>
    <property type="match status" value="1"/>
</dbReference>
<evidence type="ECO:0000256" key="3">
    <source>
        <dbReference type="SAM" id="MobiDB-lite"/>
    </source>
</evidence>
<dbReference type="PANTHER" id="PTHR12526:SF638">
    <property type="entry name" value="SPORE COAT PROTEIN SA"/>
    <property type="match status" value="1"/>
</dbReference>
<keyword evidence="6" id="KW-1185">Reference proteome</keyword>
<dbReference type="EMBL" id="VANP01000003">
    <property type="protein sequence ID" value="TLP62165.1"/>
    <property type="molecule type" value="Genomic_DNA"/>
</dbReference>
<keyword evidence="2" id="KW-0808">Transferase</keyword>
<reference evidence="5" key="1">
    <citation type="submission" date="2019-05" db="EMBL/GenBank/DDBJ databases">
        <title>Isolation, diversity and antifungal activity of Actinobacteria from wheat.</title>
        <authorList>
            <person name="Yu B."/>
        </authorList>
    </citation>
    <scope>NUCLEOTIDE SEQUENCE [LARGE SCALE GENOMIC DNA]</scope>
    <source>
        <strain evidence="5">NEAU-HEGS1-5</strain>
    </source>
</reference>
<evidence type="ECO:0000313" key="6">
    <source>
        <dbReference type="Proteomes" id="UP000309033"/>
    </source>
</evidence>
<dbReference type="OrthoDB" id="9806653at2"/>
<dbReference type="Gene3D" id="3.40.50.2000">
    <property type="entry name" value="Glycogen Phosphorylase B"/>
    <property type="match status" value="2"/>
</dbReference>
<dbReference type="InterPro" id="IPR028098">
    <property type="entry name" value="Glyco_trans_4-like_N"/>
</dbReference>
<evidence type="ECO:0000259" key="4">
    <source>
        <dbReference type="Pfam" id="PF13439"/>
    </source>
</evidence>
<organism evidence="5 6">
    <name type="scientific">Microbispora triticiradicis</name>
    <dbReference type="NCBI Taxonomy" id="2200763"/>
    <lineage>
        <taxon>Bacteria</taxon>
        <taxon>Bacillati</taxon>
        <taxon>Actinomycetota</taxon>
        <taxon>Actinomycetes</taxon>
        <taxon>Streptosporangiales</taxon>
        <taxon>Streptosporangiaceae</taxon>
        <taxon>Microbispora</taxon>
    </lineage>
</organism>
<dbReference type="GO" id="GO:0016757">
    <property type="term" value="F:glycosyltransferase activity"/>
    <property type="evidence" value="ECO:0007669"/>
    <property type="project" value="UniProtKB-KW"/>
</dbReference>
<dbReference type="CDD" id="cd03801">
    <property type="entry name" value="GT4_PimA-like"/>
    <property type="match status" value="1"/>
</dbReference>
<evidence type="ECO:0000256" key="2">
    <source>
        <dbReference type="ARBA" id="ARBA00022679"/>
    </source>
</evidence>
<accession>A0A5R8ZA50</accession>
<evidence type="ECO:0000256" key="1">
    <source>
        <dbReference type="ARBA" id="ARBA00022676"/>
    </source>
</evidence>
<dbReference type="Proteomes" id="UP000309033">
    <property type="component" value="Unassembled WGS sequence"/>
</dbReference>
<keyword evidence="1" id="KW-0328">Glycosyltransferase</keyword>
<feature type="domain" description="Glycosyltransferase subfamily 4-like N-terminal" evidence="4">
    <location>
        <begin position="26"/>
        <end position="198"/>
    </location>
</feature>
<evidence type="ECO:0000313" key="5">
    <source>
        <dbReference type="EMBL" id="TLP62165.1"/>
    </source>
</evidence>
<proteinExistence type="predicted"/>
<gene>
    <name evidence="5" type="ORF">FED44_09350</name>
</gene>
<name>A0A5R8ZA50_9ACTN</name>
<dbReference type="Pfam" id="PF13439">
    <property type="entry name" value="Glyco_transf_4"/>
    <property type="match status" value="1"/>
</dbReference>
<dbReference type="Pfam" id="PF13692">
    <property type="entry name" value="Glyco_trans_1_4"/>
    <property type="match status" value="1"/>
</dbReference>
<dbReference type="SUPFAM" id="SSF53756">
    <property type="entry name" value="UDP-Glycosyltransferase/glycogen phosphorylase"/>
    <property type="match status" value="1"/>
</dbReference>
<feature type="region of interest" description="Disordered" evidence="3">
    <location>
        <begin position="430"/>
        <end position="453"/>
    </location>
</feature>
<comment type="caution">
    <text evidence="5">The sequence shown here is derived from an EMBL/GenBank/DDBJ whole genome shotgun (WGS) entry which is preliminary data.</text>
</comment>
<feature type="compositionally biased region" description="Basic and acidic residues" evidence="3">
    <location>
        <begin position="443"/>
        <end position="453"/>
    </location>
</feature>